<evidence type="ECO:0008006" key="4">
    <source>
        <dbReference type="Google" id="ProtNLM"/>
    </source>
</evidence>
<name>A9VBQ0_MONBE</name>
<dbReference type="STRING" id="81824.A9VBQ0"/>
<evidence type="ECO:0000313" key="3">
    <source>
        <dbReference type="Proteomes" id="UP000001357"/>
    </source>
</evidence>
<dbReference type="FunCoup" id="A9VBQ0">
    <property type="interactions" value="640"/>
</dbReference>
<dbReference type="RefSeq" id="XP_001750141.1">
    <property type="nucleotide sequence ID" value="XM_001750089.1"/>
</dbReference>
<dbReference type="SUPFAM" id="SSF51556">
    <property type="entry name" value="Metallo-dependent hydrolases"/>
    <property type="match status" value="1"/>
</dbReference>
<dbReference type="PANTHER" id="PTHR11113">
    <property type="entry name" value="N-ACETYLGLUCOSAMINE-6-PHOSPHATE DEACETYLASE"/>
    <property type="match status" value="1"/>
</dbReference>
<dbReference type="eggNOG" id="KOG3892">
    <property type="taxonomic scope" value="Eukaryota"/>
</dbReference>
<evidence type="ECO:0000313" key="2">
    <source>
        <dbReference type="EMBL" id="EDQ84971.1"/>
    </source>
</evidence>
<proteinExistence type="predicted"/>
<protein>
    <recommendedName>
        <fullName evidence="4">N-acetylglucosamine-6-phosphate deacetylase</fullName>
    </recommendedName>
</protein>
<keyword evidence="1" id="KW-0378">Hydrolase</keyword>
<evidence type="ECO:0000256" key="1">
    <source>
        <dbReference type="ARBA" id="ARBA00022801"/>
    </source>
</evidence>
<dbReference type="InterPro" id="IPR032466">
    <property type="entry name" value="Metal_Hydrolase"/>
</dbReference>
<dbReference type="Gene3D" id="3.20.20.140">
    <property type="entry name" value="Metal-dependent hydrolases"/>
    <property type="match status" value="1"/>
</dbReference>
<accession>A9VBQ0</accession>
<dbReference type="GeneID" id="5895449"/>
<keyword evidence="3" id="KW-1185">Reference proteome</keyword>
<gene>
    <name evidence="2" type="ORF">MONBRDRAFT_12259</name>
</gene>
<reference evidence="2 3" key="1">
    <citation type="journal article" date="2008" name="Nature">
        <title>The genome of the choanoflagellate Monosiga brevicollis and the origin of metazoans.</title>
        <authorList>
            <consortium name="JGI Sequencing"/>
            <person name="King N."/>
            <person name="Westbrook M.J."/>
            <person name="Young S.L."/>
            <person name="Kuo A."/>
            <person name="Abedin M."/>
            <person name="Chapman J."/>
            <person name="Fairclough S."/>
            <person name="Hellsten U."/>
            <person name="Isogai Y."/>
            <person name="Letunic I."/>
            <person name="Marr M."/>
            <person name="Pincus D."/>
            <person name="Putnam N."/>
            <person name="Rokas A."/>
            <person name="Wright K.J."/>
            <person name="Zuzow R."/>
            <person name="Dirks W."/>
            <person name="Good M."/>
            <person name="Goodstein D."/>
            <person name="Lemons D."/>
            <person name="Li W."/>
            <person name="Lyons J.B."/>
            <person name="Morris A."/>
            <person name="Nichols S."/>
            <person name="Richter D.J."/>
            <person name="Salamov A."/>
            <person name="Bork P."/>
            <person name="Lim W.A."/>
            <person name="Manning G."/>
            <person name="Miller W.T."/>
            <person name="McGinnis W."/>
            <person name="Shapiro H."/>
            <person name="Tjian R."/>
            <person name="Grigoriev I.V."/>
            <person name="Rokhsar D."/>
        </authorList>
    </citation>
    <scope>NUCLEOTIDE SEQUENCE [LARGE SCALE GENOMIC DNA]</scope>
    <source>
        <strain evidence="3">MX1 / ATCC 50154</strain>
    </source>
</reference>
<dbReference type="AlphaFoldDB" id="A9VBQ0"/>
<dbReference type="KEGG" id="mbr:MONBRDRAFT_12259"/>
<organism evidence="2 3">
    <name type="scientific">Monosiga brevicollis</name>
    <name type="common">Choanoflagellate</name>
    <dbReference type="NCBI Taxonomy" id="81824"/>
    <lineage>
        <taxon>Eukaryota</taxon>
        <taxon>Choanoflagellata</taxon>
        <taxon>Craspedida</taxon>
        <taxon>Salpingoecidae</taxon>
        <taxon>Monosiga</taxon>
    </lineage>
</organism>
<sequence>MTTESPRATGQVVRLTNGQLYTADGFVREDLWIENGRIVNPTELFFAERRQLPRQAGDAHGAAVLGVHIEGPFIHPEKKGAHPEQWIRSSNLSIADVEAVYGSLDNVAYVTMAPELENAVDVTRELVRRGVRVSLGHTHSNLEEAHTAILAGASCLTHLFNAMTGFHHRNPGVIGLLPYAAEDRFTMYYGLIVDGYHTHDASIRLAHAMHPRG</sequence>
<dbReference type="Proteomes" id="UP000001357">
    <property type="component" value="Unassembled WGS sequence"/>
</dbReference>
<dbReference type="EMBL" id="CH991578">
    <property type="protein sequence ID" value="EDQ84971.1"/>
    <property type="molecule type" value="Genomic_DNA"/>
</dbReference>
<dbReference type="GO" id="GO:0016787">
    <property type="term" value="F:hydrolase activity"/>
    <property type="evidence" value="ECO:0007669"/>
    <property type="project" value="UniProtKB-KW"/>
</dbReference>
<dbReference type="PANTHER" id="PTHR11113:SF14">
    <property type="entry name" value="N-ACETYLGLUCOSAMINE-6-PHOSPHATE DEACETYLASE"/>
    <property type="match status" value="1"/>
</dbReference>
<dbReference type="InParanoid" id="A9VBQ0"/>